<accession>B0DRW8</accession>
<organism evidence="2">
    <name type="scientific">Laccaria bicolor (strain S238N-H82 / ATCC MYA-4686)</name>
    <name type="common">Bicoloured deceiver</name>
    <name type="synonym">Laccaria laccata var. bicolor</name>
    <dbReference type="NCBI Taxonomy" id="486041"/>
    <lineage>
        <taxon>Eukaryota</taxon>
        <taxon>Fungi</taxon>
        <taxon>Dikarya</taxon>
        <taxon>Basidiomycota</taxon>
        <taxon>Agaricomycotina</taxon>
        <taxon>Agaricomycetes</taxon>
        <taxon>Agaricomycetidae</taxon>
        <taxon>Agaricales</taxon>
        <taxon>Agaricineae</taxon>
        <taxon>Hydnangiaceae</taxon>
        <taxon>Laccaria</taxon>
    </lineage>
</organism>
<dbReference type="GeneID" id="6082267"/>
<dbReference type="KEGG" id="lbc:LACBIDRAFT_308240"/>
<dbReference type="OrthoDB" id="3366231at2759"/>
<proteinExistence type="predicted"/>
<keyword evidence="2" id="KW-1185">Reference proteome</keyword>
<sequence length="67" mass="7853">MLQYIIDKVLHSSSGNKGLEHWPTMPQPQQNWDLEIGNSLIREQLDYDAEEQTCLANERILKLNEEQ</sequence>
<evidence type="ECO:0000313" key="2">
    <source>
        <dbReference type="Proteomes" id="UP000001194"/>
    </source>
</evidence>
<dbReference type="EMBL" id="DS547129">
    <property type="protein sequence ID" value="EDR02687.1"/>
    <property type="molecule type" value="Genomic_DNA"/>
</dbReference>
<reference evidence="1 2" key="1">
    <citation type="journal article" date="2008" name="Nature">
        <title>The genome of Laccaria bicolor provides insights into mycorrhizal symbiosis.</title>
        <authorList>
            <person name="Martin F."/>
            <person name="Aerts A."/>
            <person name="Ahren D."/>
            <person name="Brun A."/>
            <person name="Danchin E.G.J."/>
            <person name="Duchaussoy F."/>
            <person name="Gibon J."/>
            <person name="Kohler A."/>
            <person name="Lindquist E."/>
            <person name="Pereda V."/>
            <person name="Salamov A."/>
            <person name="Shapiro H.J."/>
            <person name="Wuyts J."/>
            <person name="Blaudez D."/>
            <person name="Buee M."/>
            <person name="Brokstein P."/>
            <person name="Canbaeck B."/>
            <person name="Cohen D."/>
            <person name="Courty P.E."/>
            <person name="Coutinho P.M."/>
            <person name="Delaruelle C."/>
            <person name="Detter J.C."/>
            <person name="Deveau A."/>
            <person name="DiFazio S."/>
            <person name="Duplessis S."/>
            <person name="Fraissinet-Tachet L."/>
            <person name="Lucic E."/>
            <person name="Frey-Klett P."/>
            <person name="Fourrey C."/>
            <person name="Feussner I."/>
            <person name="Gay G."/>
            <person name="Grimwood J."/>
            <person name="Hoegger P.J."/>
            <person name="Jain P."/>
            <person name="Kilaru S."/>
            <person name="Labbe J."/>
            <person name="Lin Y.C."/>
            <person name="Legue V."/>
            <person name="Le Tacon F."/>
            <person name="Marmeisse R."/>
            <person name="Melayah D."/>
            <person name="Montanini B."/>
            <person name="Muratet M."/>
            <person name="Nehls U."/>
            <person name="Niculita-Hirzel H."/>
            <person name="Oudot-Le Secq M.P."/>
            <person name="Peter M."/>
            <person name="Quesneville H."/>
            <person name="Rajashekar B."/>
            <person name="Reich M."/>
            <person name="Rouhier N."/>
            <person name="Schmutz J."/>
            <person name="Yin T."/>
            <person name="Chalot M."/>
            <person name="Henrissat B."/>
            <person name="Kuees U."/>
            <person name="Lucas S."/>
            <person name="Van de Peer Y."/>
            <person name="Podila G.K."/>
            <person name="Polle A."/>
            <person name="Pukkila P.J."/>
            <person name="Richardson P.M."/>
            <person name="Rouze P."/>
            <person name="Sanders I.R."/>
            <person name="Stajich J.E."/>
            <person name="Tunlid A."/>
            <person name="Tuskan G."/>
            <person name="Grigoriev I.V."/>
        </authorList>
    </citation>
    <scope>NUCLEOTIDE SEQUENCE [LARGE SCALE GENOMIC DNA]</scope>
    <source>
        <strain evidence="2">S238N-H82 / ATCC MYA-4686</strain>
    </source>
</reference>
<dbReference type="AlphaFoldDB" id="B0DRW8"/>
<dbReference type="InParanoid" id="B0DRW8"/>
<evidence type="ECO:0000313" key="1">
    <source>
        <dbReference type="EMBL" id="EDR02687.1"/>
    </source>
</evidence>
<protein>
    <submittedName>
        <fullName evidence="1">Predicted protein</fullName>
    </submittedName>
</protein>
<dbReference type="RefSeq" id="XP_001886731.1">
    <property type="nucleotide sequence ID" value="XM_001886696.1"/>
</dbReference>
<dbReference type="HOGENOM" id="CLU_2812831_0_0_1"/>
<gene>
    <name evidence="1" type="ORF">LACBIDRAFT_308240</name>
</gene>
<dbReference type="Proteomes" id="UP000001194">
    <property type="component" value="Unassembled WGS sequence"/>
</dbReference>
<name>B0DRW8_LACBS</name>